<sequence length="104" mass="10607">MAMTKTNPDVNDLSAQIDALKADISRITTTLTEIGSAKKDAAVASAREGAATLRAEGAKQVEYAQATAEEYGAQAADAIRRQPAAAVGIAVAAGFLAGMLTGRK</sequence>
<keyword evidence="1" id="KW-0812">Transmembrane</keyword>
<dbReference type="EMBL" id="JABCJE010000007">
    <property type="protein sequence ID" value="NVO24602.1"/>
    <property type="molecule type" value="Genomic_DNA"/>
</dbReference>
<evidence type="ECO:0000313" key="3">
    <source>
        <dbReference type="EMBL" id="NVO28831.1"/>
    </source>
</evidence>
<keyword evidence="1" id="KW-0472">Membrane</keyword>
<keyword evidence="4" id="KW-1185">Reference proteome</keyword>
<dbReference type="AlphaFoldDB" id="A0A850Q8P8"/>
<keyword evidence="1" id="KW-1133">Transmembrane helix</keyword>
<accession>A0A850Q8P8</accession>
<evidence type="ECO:0000256" key="1">
    <source>
        <dbReference type="SAM" id="Phobius"/>
    </source>
</evidence>
<dbReference type="EMBL" id="JABCJD010000008">
    <property type="protein sequence ID" value="NVO28831.1"/>
    <property type="molecule type" value="Genomic_DNA"/>
</dbReference>
<organism evidence="2 5">
    <name type="scientific">Donghicola mangrovi</name>
    <dbReference type="NCBI Taxonomy" id="2729614"/>
    <lineage>
        <taxon>Bacteria</taxon>
        <taxon>Pseudomonadati</taxon>
        <taxon>Pseudomonadota</taxon>
        <taxon>Alphaproteobacteria</taxon>
        <taxon>Rhodobacterales</taxon>
        <taxon>Roseobacteraceae</taxon>
        <taxon>Donghicola</taxon>
    </lineage>
</organism>
<comment type="caution">
    <text evidence="2">The sequence shown here is derived from an EMBL/GenBank/DDBJ whole genome shotgun (WGS) entry which is preliminary data.</text>
</comment>
<name>A0A850Q8P8_9RHOB</name>
<proteinExistence type="predicted"/>
<reference evidence="4 5" key="1">
    <citation type="submission" date="2020-04" db="EMBL/GenBank/DDBJ databases">
        <title>Donghicola sp., a member of the Rhodobacteraceae family isolated from mangrove forest in Thailand.</title>
        <authorList>
            <person name="Charoenyingcharoen P."/>
            <person name="Yukphan P."/>
        </authorList>
    </citation>
    <scope>NUCLEOTIDE SEQUENCE [LARGE SCALE GENOMIC DNA]</scope>
    <source>
        <strain evidence="2 5">B5-SW-15</strain>
        <strain evidence="3 4">C2-DW-16</strain>
    </source>
</reference>
<dbReference type="Proteomes" id="UP000592216">
    <property type="component" value="Unassembled WGS sequence"/>
</dbReference>
<dbReference type="Proteomes" id="UP000523601">
    <property type="component" value="Unassembled WGS sequence"/>
</dbReference>
<gene>
    <name evidence="3" type="ORF">HJ526_15480</name>
    <name evidence="2" type="ORF">HJ536_14645</name>
</gene>
<evidence type="ECO:0000313" key="5">
    <source>
        <dbReference type="Proteomes" id="UP000592216"/>
    </source>
</evidence>
<dbReference type="RefSeq" id="WP_176855514.1">
    <property type="nucleotide sequence ID" value="NZ_JABCJD010000008.1"/>
</dbReference>
<protein>
    <submittedName>
        <fullName evidence="2">DUF883 family protein</fullName>
    </submittedName>
</protein>
<feature type="transmembrane region" description="Helical" evidence="1">
    <location>
        <begin position="84"/>
        <end position="102"/>
    </location>
</feature>
<evidence type="ECO:0000313" key="4">
    <source>
        <dbReference type="Proteomes" id="UP000523601"/>
    </source>
</evidence>
<evidence type="ECO:0000313" key="2">
    <source>
        <dbReference type="EMBL" id="NVO24602.1"/>
    </source>
</evidence>